<reference evidence="2" key="1">
    <citation type="submission" date="2015-10" db="EMBL/GenBank/DDBJ databases">
        <authorList>
            <person name="Regsiter A."/>
            <person name="william w."/>
        </authorList>
    </citation>
    <scope>NUCLEOTIDE SEQUENCE</scope>
    <source>
        <strain evidence="2">Montdore</strain>
    </source>
</reference>
<sequence>MPIPSPQMAHSRDQRGACPGLHWGVIDERRGGDDERAGIDSSDEDETSSVEASVGSNSPVGEEEERRGRAAALRNASGPSSKSSTARTEGAVEKGAGLWTIRLGRKKVKEEMRWNRRQEGGYSKRRTSMSLLTAAEEERCSLPPALDIDYPAW</sequence>
<proteinExistence type="predicted"/>
<dbReference type="EMBL" id="LN891022">
    <property type="protein sequence ID" value="CUS11408.1"/>
    <property type="molecule type" value="Genomic_DNA"/>
</dbReference>
<gene>
    <name evidence="2" type="ORF">GSTUAT00004510001</name>
</gene>
<accession>A0A292PXQ5</accession>
<dbReference type="Proteomes" id="UP001412239">
    <property type="component" value="Unassembled WGS sequence"/>
</dbReference>
<organism evidence="2 3">
    <name type="scientific">Tuber aestivum</name>
    <name type="common">summer truffle</name>
    <dbReference type="NCBI Taxonomy" id="59557"/>
    <lineage>
        <taxon>Eukaryota</taxon>
        <taxon>Fungi</taxon>
        <taxon>Dikarya</taxon>
        <taxon>Ascomycota</taxon>
        <taxon>Pezizomycotina</taxon>
        <taxon>Pezizomycetes</taxon>
        <taxon>Pezizales</taxon>
        <taxon>Tuberaceae</taxon>
        <taxon>Tuber</taxon>
    </lineage>
</organism>
<evidence type="ECO:0000313" key="3">
    <source>
        <dbReference type="Proteomes" id="UP001412239"/>
    </source>
</evidence>
<feature type="region of interest" description="Disordered" evidence="1">
    <location>
        <begin position="1"/>
        <end position="94"/>
    </location>
</feature>
<dbReference type="AlphaFoldDB" id="A0A292PXQ5"/>
<keyword evidence="3" id="KW-1185">Reference proteome</keyword>
<name>A0A292PXQ5_9PEZI</name>
<evidence type="ECO:0000313" key="2">
    <source>
        <dbReference type="EMBL" id="CUS11408.1"/>
    </source>
</evidence>
<feature type="compositionally biased region" description="Polar residues" evidence="1">
    <location>
        <begin position="77"/>
        <end position="87"/>
    </location>
</feature>
<protein>
    <submittedName>
        <fullName evidence="2">Uncharacterized protein</fullName>
    </submittedName>
</protein>
<feature type="compositionally biased region" description="Basic and acidic residues" evidence="1">
    <location>
        <begin position="25"/>
        <end position="38"/>
    </location>
</feature>
<evidence type="ECO:0000256" key="1">
    <source>
        <dbReference type="SAM" id="MobiDB-lite"/>
    </source>
</evidence>